<gene>
    <name evidence="2" type="primary">bluB</name>
    <name evidence="2" type="ORF">GOB81_01270</name>
</gene>
<dbReference type="EC" id="1.13.11.79" evidence="2"/>
<dbReference type="InterPro" id="IPR000415">
    <property type="entry name" value="Nitroreductase-like"/>
</dbReference>
<evidence type="ECO:0000313" key="2">
    <source>
        <dbReference type="EMBL" id="NHN87268.1"/>
    </source>
</evidence>
<dbReference type="SUPFAM" id="SSF55469">
    <property type="entry name" value="FMN-dependent nitroreductase-like"/>
    <property type="match status" value="1"/>
</dbReference>
<sequence length="210" mass="23406">MIPTATQASATLEEIFRWRRDVRHFRPEPVDEATLDDLLRSASMAPSVGLSEPWRFLSVDEPGRRDAVRAIFASCQAAALTERAGQDAALYARLKLAGLDDAPHQIAVFSVENPEQGRGLGRGTMPDTTVWSTVMAVHNFWLAAAARGIGVGWVSILEAEAVRLTLDVPTSWRFVAYLCVGYPVERSDTPELERLGWEQRQAACREWVRR</sequence>
<dbReference type="GO" id="GO:0102919">
    <property type="term" value="F:5,6-dimethylbenzimidazole synthase activity"/>
    <property type="evidence" value="ECO:0007669"/>
    <property type="project" value="UniProtKB-EC"/>
</dbReference>
<dbReference type="Gene3D" id="3.40.109.10">
    <property type="entry name" value="NADH Oxidase"/>
    <property type="match status" value="1"/>
</dbReference>
<dbReference type="InterPro" id="IPR050627">
    <property type="entry name" value="Nitroreductase/BluB"/>
</dbReference>
<protein>
    <submittedName>
        <fullName evidence="2">5,6-dimethylbenzimidazole synthase</fullName>
        <ecNumber evidence="2">1.13.11.79</ecNumber>
    </submittedName>
</protein>
<dbReference type="InterPro" id="IPR029479">
    <property type="entry name" value="Nitroreductase"/>
</dbReference>
<dbReference type="PANTHER" id="PTHR23026">
    <property type="entry name" value="NADPH NITROREDUCTASE"/>
    <property type="match status" value="1"/>
</dbReference>
<proteinExistence type="predicted"/>
<accession>A0ABX0JWX9</accession>
<feature type="domain" description="Nitroreductase" evidence="1">
    <location>
        <begin position="17"/>
        <end position="182"/>
    </location>
</feature>
<keyword evidence="2" id="KW-0560">Oxidoreductase</keyword>
<dbReference type="Pfam" id="PF00881">
    <property type="entry name" value="Nitroreductase"/>
    <property type="match status" value="1"/>
</dbReference>
<dbReference type="RefSeq" id="WP_173568710.1">
    <property type="nucleotide sequence ID" value="NZ_WOSY01000001.1"/>
</dbReference>
<dbReference type="InterPro" id="IPR012825">
    <property type="entry name" value="BluB"/>
</dbReference>
<keyword evidence="3" id="KW-1185">Reference proteome</keyword>
<evidence type="ECO:0000313" key="3">
    <source>
        <dbReference type="Proteomes" id="UP000631653"/>
    </source>
</evidence>
<comment type="caution">
    <text evidence="2">The sequence shown here is derived from an EMBL/GenBank/DDBJ whole genome shotgun (WGS) entry which is preliminary data.</text>
</comment>
<dbReference type="NCBIfam" id="TIGR02476">
    <property type="entry name" value="BluB"/>
    <property type="match status" value="1"/>
</dbReference>
<dbReference type="Proteomes" id="UP000631653">
    <property type="component" value="Unassembled WGS sequence"/>
</dbReference>
<dbReference type="PANTHER" id="PTHR23026:SF123">
    <property type="entry name" value="NAD(P)H NITROREDUCTASE RV3131-RELATED"/>
    <property type="match status" value="1"/>
</dbReference>
<reference evidence="2 3" key="1">
    <citation type="journal article" date="2020" name="Int. J. Syst. Evol. Microbiol.">
        <title>Novel acetic acid bacteria from cider fermentations: Acetobacter conturbans sp. nov. and Acetobacter fallax sp. nov.</title>
        <authorList>
            <person name="Sombolestani A.S."/>
            <person name="Cleenwerck I."/>
            <person name="Cnockaert M."/>
            <person name="Borremans W."/>
            <person name="Wieme A.D."/>
            <person name="De Vuyst L."/>
            <person name="Vandamme P."/>
        </authorList>
    </citation>
    <scope>NUCLEOTIDE SEQUENCE [LARGE SCALE GENOMIC DNA]</scope>
    <source>
        <strain evidence="2 3">LMG 1627</strain>
    </source>
</reference>
<evidence type="ECO:0000259" key="1">
    <source>
        <dbReference type="Pfam" id="PF00881"/>
    </source>
</evidence>
<organism evidence="2 3">
    <name type="scientific">Acetobacter conturbans</name>
    <dbReference type="NCBI Taxonomy" id="1737472"/>
    <lineage>
        <taxon>Bacteria</taxon>
        <taxon>Pseudomonadati</taxon>
        <taxon>Pseudomonadota</taxon>
        <taxon>Alphaproteobacteria</taxon>
        <taxon>Acetobacterales</taxon>
        <taxon>Acetobacteraceae</taxon>
        <taxon>Acetobacter</taxon>
    </lineage>
</organism>
<name>A0ABX0JWX9_9PROT</name>
<dbReference type="EMBL" id="WOSY01000001">
    <property type="protein sequence ID" value="NHN87268.1"/>
    <property type="molecule type" value="Genomic_DNA"/>
</dbReference>